<comment type="caution">
    <text evidence="2">The sequence shown here is derived from an EMBL/GenBank/DDBJ whole genome shotgun (WGS) entry which is preliminary data.</text>
</comment>
<reference evidence="2 3" key="1">
    <citation type="submission" date="2020-08" db="EMBL/GenBank/DDBJ databases">
        <title>Sequencing the genomes of 1000 actinobacteria strains.</title>
        <authorList>
            <person name="Klenk H.-P."/>
        </authorList>
    </citation>
    <scope>NUCLEOTIDE SEQUENCE [LARGE SCALE GENOMIC DNA]</scope>
    <source>
        <strain evidence="2 3">DSM 11053</strain>
    </source>
</reference>
<gene>
    <name evidence="2" type="ORF">FHX39_000695</name>
</gene>
<dbReference type="RefSeq" id="WP_183336807.1">
    <property type="nucleotide sequence ID" value="NZ_JACHZG010000001.1"/>
</dbReference>
<dbReference type="GO" id="GO:0051537">
    <property type="term" value="F:2 iron, 2 sulfur cluster binding"/>
    <property type="evidence" value="ECO:0007669"/>
    <property type="project" value="InterPro"/>
</dbReference>
<dbReference type="AlphaFoldDB" id="A0A7W5JTH0"/>
<dbReference type="EMBL" id="JACHZG010000001">
    <property type="protein sequence ID" value="MBB3325751.1"/>
    <property type="molecule type" value="Genomic_DNA"/>
</dbReference>
<evidence type="ECO:0000313" key="2">
    <source>
        <dbReference type="EMBL" id="MBB3325751.1"/>
    </source>
</evidence>
<dbReference type="Proteomes" id="UP000565572">
    <property type="component" value="Unassembled WGS sequence"/>
</dbReference>
<proteinExistence type="predicted"/>
<name>A0A7W5JTH0_9ACTN</name>
<sequence>MTDGPTTGRFGPFFALEVVPATVDLSTAGWLPVTDLVTDPDRLTGRTRATQVALRKYQTAALEGDAAWRVAASVTQLGVGARLIAVALALTVDGADLPPLERLVFQDRLGGPYPLAVTAAHEPPAARAAAGAWPRVVLEWAGPVTRASIDRHGLSPRVAWGNVASAVAGAAKMIAAADRAAGERARMLAAQALGLHELDGTGSSEADGAYRRRSCCLIYRLYDDPMFCVDCVLATRATT</sequence>
<evidence type="ECO:0000313" key="3">
    <source>
        <dbReference type="Proteomes" id="UP000565572"/>
    </source>
</evidence>
<evidence type="ECO:0000259" key="1">
    <source>
        <dbReference type="Pfam" id="PF11575"/>
    </source>
</evidence>
<dbReference type="Pfam" id="PF11575">
    <property type="entry name" value="FhuF_C"/>
    <property type="match status" value="1"/>
</dbReference>
<protein>
    <recommendedName>
        <fullName evidence="1">Ferric siderophore reductase C-terminal domain-containing protein</fullName>
    </recommendedName>
</protein>
<keyword evidence="3" id="KW-1185">Reference proteome</keyword>
<dbReference type="InterPro" id="IPR024726">
    <property type="entry name" value="FhuF_C"/>
</dbReference>
<feature type="domain" description="Ferric siderophore reductase C-terminal" evidence="1">
    <location>
        <begin position="212"/>
        <end position="233"/>
    </location>
</feature>
<accession>A0A7W5JTH0</accession>
<organism evidence="2 3">
    <name type="scientific">Microlunatus antarcticus</name>
    <dbReference type="NCBI Taxonomy" id="53388"/>
    <lineage>
        <taxon>Bacteria</taxon>
        <taxon>Bacillati</taxon>
        <taxon>Actinomycetota</taxon>
        <taxon>Actinomycetes</taxon>
        <taxon>Propionibacteriales</taxon>
        <taxon>Propionibacteriaceae</taxon>
        <taxon>Microlunatus</taxon>
    </lineage>
</organism>